<dbReference type="AlphaFoldDB" id="A0A660L079"/>
<comment type="similarity">
    <text evidence="1">Belongs to the LysR transcriptional regulatory family.</text>
</comment>
<comment type="caution">
    <text evidence="6">The sequence shown here is derived from an EMBL/GenBank/DDBJ whole genome shotgun (WGS) entry which is preliminary data.</text>
</comment>
<dbReference type="EMBL" id="RBIL01000002">
    <property type="protein sequence ID" value="RKQ87347.1"/>
    <property type="molecule type" value="Genomic_DNA"/>
</dbReference>
<proteinExistence type="inferred from homology"/>
<dbReference type="InterPro" id="IPR000847">
    <property type="entry name" value="LysR_HTH_N"/>
</dbReference>
<evidence type="ECO:0000256" key="2">
    <source>
        <dbReference type="ARBA" id="ARBA00023015"/>
    </source>
</evidence>
<dbReference type="PANTHER" id="PTHR30346">
    <property type="entry name" value="TRANSCRIPTIONAL DUAL REGULATOR HCAR-RELATED"/>
    <property type="match status" value="1"/>
</dbReference>
<dbReference type="CDD" id="cd08423">
    <property type="entry name" value="PBP2_LTTR_like_6"/>
    <property type="match status" value="1"/>
</dbReference>
<organism evidence="6 7">
    <name type="scientific">Solirubrobacter pauli</name>
    <dbReference type="NCBI Taxonomy" id="166793"/>
    <lineage>
        <taxon>Bacteria</taxon>
        <taxon>Bacillati</taxon>
        <taxon>Actinomycetota</taxon>
        <taxon>Thermoleophilia</taxon>
        <taxon>Solirubrobacterales</taxon>
        <taxon>Solirubrobacteraceae</taxon>
        <taxon>Solirubrobacter</taxon>
    </lineage>
</organism>
<protein>
    <submittedName>
        <fullName evidence="6">DNA-binding transcriptional LysR family regulator</fullName>
    </submittedName>
</protein>
<dbReference type="Pfam" id="PF03466">
    <property type="entry name" value="LysR_substrate"/>
    <property type="match status" value="1"/>
</dbReference>
<dbReference type="PANTHER" id="PTHR30346:SF29">
    <property type="entry name" value="LYSR SUBSTRATE-BINDING"/>
    <property type="match status" value="1"/>
</dbReference>
<name>A0A660L079_9ACTN</name>
<dbReference type="InterPro" id="IPR005119">
    <property type="entry name" value="LysR_subst-bd"/>
</dbReference>
<keyword evidence="2" id="KW-0805">Transcription regulation</keyword>
<dbReference type="InterPro" id="IPR036390">
    <property type="entry name" value="WH_DNA-bd_sf"/>
</dbReference>
<gene>
    <name evidence="6" type="ORF">C8N24_5368</name>
</gene>
<keyword evidence="7" id="KW-1185">Reference proteome</keyword>
<evidence type="ECO:0000259" key="5">
    <source>
        <dbReference type="PROSITE" id="PS50931"/>
    </source>
</evidence>
<dbReference type="InterPro" id="IPR036388">
    <property type="entry name" value="WH-like_DNA-bd_sf"/>
</dbReference>
<dbReference type="GO" id="GO:0003700">
    <property type="term" value="F:DNA-binding transcription factor activity"/>
    <property type="evidence" value="ECO:0007669"/>
    <property type="project" value="InterPro"/>
</dbReference>
<keyword evidence="3 6" id="KW-0238">DNA-binding</keyword>
<dbReference type="SUPFAM" id="SSF53850">
    <property type="entry name" value="Periplasmic binding protein-like II"/>
    <property type="match status" value="1"/>
</dbReference>
<dbReference type="PROSITE" id="PS50931">
    <property type="entry name" value="HTH_LYSR"/>
    <property type="match status" value="1"/>
</dbReference>
<keyword evidence="4" id="KW-0804">Transcription</keyword>
<dbReference type="Gene3D" id="1.10.10.10">
    <property type="entry name" value="Winged helix-like DNA-binding domain superfamily/Winged helix DNA-binding domain"/>
    <property type="match status" value="1"/>
</dbReference>
<dbReference type="GO" id="GO:0003677">
    <property type="term" value="F:DNA binding"/>
    <property type="evidence" value="ECO:0007669"/>
    <property type="project" value="UniProtKB-KW"/>
</dbReference>
<dbReference type="GO" id="GO:0032993">
    <property type="term" value="C:protein-DNA complex"/>
    <property type="evidence" value="ECO:0007669"/>
    <property type="project" value="TreeGrafter"/>
</dbReference>
<accession>A0A660L079</accession>
<feature type="domain" description="HTH lysR-type" evidence="5">
    <location>
        <begin position="2"/>
        <end position="59"/>
    </location>
</feature>
<dbReference type="RefSeq" id="WP_121255817.1">
    <property type="nucleotide sequence ID" value="NZ_RBIL01000002.1"/>
</dbReference>
<evidence type="ECO:0000313" key="7">
    <source>
        <dbReference type="Proteomes" id="UP000278962"/>
    </source>
</evidence>
<evidence type="ECO:0000256" key="4">
    <source>
        <dbReference type="ARBA" id="ARBA00023163"/>
    </source>
</evidence>
<dbReference type="Pfam" id="PF00126">
    <property type="entry name" value="HTH_1"/>
    <property type="match status" value="1"/>
</dbReference>
<dbReference type="Gene3D" id="3.40.190.10">
    <property type="entry name" value="Periplasmic binding protein-like II"/>
    <property type="match status" value="2"/>
</dbReference>
<evidence type="ECO:0000256" key="1">
    <source>
        <dbReference type="ARBA" id="ARBA00009437"/>
    </source>
</evidence>
<dbReference type="OrthoDB" id="3505530at2"/>
<evidence type="ECO:0000313" key="6">
    <source>
        <dbReference type="EMBL" id="RKQ87347.1"/>
    </source>
</evidence>
<dbReference type="SUPFAM" id="SSF46785">
    <property type="entry name" value="Winged helix' DNA-binding domain"/>
    <property type="match status" value="1"/>
</dbReference>
<evidence type="ECO:0000256" key="3">
    <source>
        <dbReference type="ARBA" id="ARBA00023125"/>
    </source>
</evidence>
<sequence>MLDLRRLRLLRELAHRGTINAVASALQYSPSAVSQQLALLEREAGVPLLERVGRNVRLTAAAQILVGHADALLARVEEAEADLEATAEQITGTVRIAAIQSAGLYLLAPALELIARDHPALRLEVTDDEPETSMPTLALGGHDVVLGDEYAFHPRPPDDRLTREILLEERFRIMLPASHPQAAHGGPVPLASLKHDAWAAGKEPGFYSELTIRACRALGGFEPDIRHRSNDLLMLLTLVAHGQCVTLLPDLVRPDREPNAVARDVAEVPLTRTVYGAFRRGSERRPAISAVLAALRETAAGLRSEATPAP</sequence>
<reference evidence="6 7" key="1">
    <citation type="submission" date="2018-10" db="EMBL/GenBank/DDBJ databases">
        <title>Genomic Encyclopedia of Archaeal and Bacterial Type Strains, Phase II (KMG-II): from individual species to whole genera.</title>
        <authorList>
            <person name="Goeker M."/>
        </authorList>
    </citation>
    <scope>NUCLEOTIDE SEQUENCE [LARGE SCALE GENOMIC DNA]</scope>
    <source>
        <strain evidence="6 7">DSM 14954</strain>
    </source>
</reference>
<dbReference type="Proteomes" id="UP000278962">
    <property type="component" value="Unassembled WGS sequence"/>
</dbReference>